<dbReference type="CDD" id="cd06347">
    <property type="entry name" value="PBP1_ABC_LivK_ligand_binding-like"/>
    <property type="match status" value="1"/>
</dbReference>
<accession>A0A645B5I0</accession>
<dbReference type="InterPro" id="IPR051010">
    <property type="entry name" value="BCAA_transport"/>
</dbReference>
<dbReference type="PANTHER" id="PTHR30483:SF6">
    <property type="entry name" value="PERIPLASMIC BINDING PROTEIN OF ABC TRANSPORTER FOR NATURAL AMINO ACIDS"/>
    <property type="match status" value="1"/>
</dbReference>
<dbReference type="InterPro" id="IPR028081">
    <property type="entry name" value="Leu-bd"/>
</dbReference>
<dbReference type="EMBL" id="VSSQ01017928">
    <property type="protein sequence ID" value="MPM60685.1"/>
    <property type="molecule type" value="Genomic_DNA"/>
</dbReference>
<gene>
    <name evidence="3" type="ORF">SDC9_107537</name>
</gene>
<proteinExistence type="predicted"/>
<protein>
    <submittedName>
        <fullName evidence="3">Leu/Ile/Val-binding protein</fullName>
    </submittedName>
</protein>
<keyword evidence="1" id="KW-0732">Signal</keyword>
<comment type="caution">
    <text evidence="3">The sequence shown here is derived from an EMBL/GenBank/DDBJ whole genome shotgun (WGS) entry which is preliminary data.</text>
</comment>
<sequence>MQIELEVLDEKGDVTEAMNAYNLLMEKGIVALIGDVTSKPCLAVADLALEDGIPMITPTGTNADITLVGPNIFRTCFIDPTQGKVMATFAATDLAAKKVAVMYNTSDDYSSGCAAAFKTKAEELGLEVVDYLGYGADDQDFRTQLTTLMEKQTEAIFCPDYYNTDALIAVQAREIGYTGALLGADGWDGVIGATPEDKVAALNNCFFANHYSTSDTNPVVVNFLAAYKTEYGEDANSFAALGYDSMYILKAAIEKAGSTDSAAVVAALNEVSVDCVTGTISFDDNGDPIKTVAIIEIKDGANTLKTKVEG</sequence>
<dbReference type="SUPFAM" id="SSF53822">
    <property type="entry name" value="Periplasmic binding protein-like I"/>
    <property type="match status" value="1"/>
</dbReference>
<name>A0A645B5I0_9ZZZZ</name>
<dbReference type="Gene3D" id="3.40.50.2300">
    <property type="match status" value="2"/>
</dbReference>
<evidence type="ECO:0000256" key="1">
    <source>
        <dbReference type="ARBA" id="ARBA00022729"/>
    </source>
</evidence>
<evidence type="ECO:0000313" key="3">
    <source>
        <dbReference type="EMBL" id="MPM60685.1"/>
    </source>
</evidence>
<evidence type="ECO:0000259" key="2">
    <source>
        <dbReference type="Pfam" id="PF13458"/>
    </source>
</evidence>
<organism evidence="3">
    <name type="scientific">bioreactor metagenome</name>
    <dbReference type="NCBI Taxonomy" id="1076179"/>
    <lineage>
        <taxon>unclassified sequences</taxon>
        <taxon>metagenomes</taxon>
        <taxon>ecological metagenomes</taxon>
    </lineage>
</organism>
<dbReference type="InterPro" id="IPR028082">
    <property type="entry name" value="Peripla_BP_I"/>
</dbReference>
<dbReference type="Pfam" id="PF13458">
    <property type="entry name" value="Peripla_BP_6"/>
    <property type="match status" value="1"/>
</dbReference>
<dbReference type="AlphaFoldDB" id="A0A645B5I0"/>
<reference evidence="3" key="1">
    <citation type="submission" date="2019-08" db="EMBL/GenBank/DDBJ databases">
        <authorList>
            <person name="Kucharzyk K."/>
            <person name="Murdoch R.W."/>
            <person name="Higgins S."/>
            <person name="Loffler F."/>
        </authorList>
    </citation>
    <scope>NUCLEOTIDE SEQUENCE</scope>
</reference>
<feature type="domain" description="Leucine-binding protein" evidence="2">
    <location>
        <begin position="2"/>
        <end position="300"/>
    </location>
</feature>
<dbReference type="PANTHER" id="PTHR30483">
    <property type="entry name" value="LEUCINE-SPECIFIC-BINDING PROTEIN"/>
    <property type="match status" value="1"/>
</dbReference>